<keyword evidence="3 5" id="KW-1133">Transmembrane helix</keyword>
<dbReference type="Gene3D" id="1.20.140.150">
    <property type="match status" value="2"/>
</dbReference>
<evidence type="ECO:0000256" key="4">
    <source>
        <dbReference type="ARBA" id="ARBA00023136"/>
    </source>
</evidence>
<dbReference type="InterPro" id="IPR004031">
    <property type="entry name" value="PMP22/EMP/MP20/Claudin"/>
</dbReference>
<evidence type="ECO:0000313" key="6">
    <source>
        <dbReference type="EMBL" id="KAK4290373.1"/>
    </source>
</evidence>
<proteinExistence type="predicted"/>
<dbReference type="GO" id="GO:0016020">
    <property type="term" value="C:membrane"/>
    <property type="evidence" value="ECO:0007669"/>
    <property type="project" value="UniProtKB-SubCell"/>
</dbReference>
<dbReference type="GO" id="GO:0035151">
    <property type="term" value="P:regulation of tube size, open tracheal system"/>
    <property type="evidence" value="ECO:0007669"/>
    <property type="project" value="TreeGrafter"/>
</dbReference>
<keyword evidence="7" id="KW-1185">Reference proteome</keyword>
<gene>
    <name evidence="6" type="ORF">Pmani_036716</name>
</gene>
<dbReference type="Proteomes" id="UP001292094">
    <property type="component" value="Unassembled WGS sequence"/>
</dbReference>
<dbReference type="AlphaFoldDB" id="A0AAE1TLV8"/>
<dbReference type="PANTHER" id="PTHR21284">
    <property type="entry name" value="EG:80H7.2 PROTEIN"/>
    <property type="match status" value="1"/>
</dbReference>
<evidence type="ECO:0000256" key="5">
    <source>
        <dbReference type="SAM" id="Phobius"/>
    </source>
</evidence>
<evidence type="ECO:0000256" key="2">
    <source>
        <dbReference type="ARBA" id="ARBA00022692"/>
    </source>
</evidence>
<dbReference type="EMBL" id="JAWZYT010005499">
    <property type="protein sequence ID" value="KAK4290373.1"/>
    <property type="molecule type" value="Genomic_DNA"/>
</dbReference>
<name>A0AAE1TLV8_9EUCA</name>
<feature type="transmembrane region" description="Helical" evidence="5">
    <location>
        <begin position="202"/>
        <end position="223"/>
    </location>
</feature>
<feature type="transmembrane region" description="Helical" evidence="5">
    <location>
        <begin position="18"/>
        <end position="37"/>
    </location>
</feature>
<feature type="transmembrane region" description="Helical" evidence="5">
    <location>
        <begin position="243"/>
        <end position="262"/>
    </location>
</feature>
<reference evidence="6" key="1">
    <citation type="submission" date="2023-11" db="EMBL/GenBank/DDBJ databases">
        <title>Genome assemblies of two species of porcelain crab, Petrolisthes cinctipes and Petrolisthes manimaculis (Anomura: Porcellanidae).</title>
        <authorList>
            <person name="Angst P."/>
        </authorList>
    </citation>
    <scope>NUCLEOTIDE SEQUENCE</scope>
    <source>
        <strain evidence="6">PB745_02</strain>
        <tissue evidence="6">Gill</tissue>
    </source>
</reference>
<comment type="subcellular location">
    <subcellularLocation>
        <location evidence="1">Membrane</location>
        <topology evidence="1">Multi-pass membrane protein</topology>
    </subcellularLocation>
</comment>
<feature type="transmembrane region" description="Helical" evidence="5">
    <location>
        <begin position="162"/>
        <end position="190"/>
    </location>
</feature>
<keyword evidence="4 5" id="KW-0472">Membrane</keyword>
<dbReference type="GO" id="GO:0005918">
    <property type="term" value="C:septate junction"/>
    <property type="evidence" value="ECO:0007669"/>
    <property type="project" value="TreeGrafter"/>
</dbReference>
<sequence length="287" mass="33739">MSSYESYEPSTHPWGPSIFLIAFLSIVVSFCSPYWLANDGELEEGHFLNTGLWEVCFTNYHDYTYRYDRIYDGCYWTLDEEMHVIEDQLRRPISMFTTYWLQAENKAYGTAMERLGLWTQCFRSLTVPKDVYRERFFVGCRWMFDPFTTGYEDVREMLQAPFFVTVQVFFTFCFTLSLIGTALTGILVLCPGEDFERSVLKIAYIDLFVAWFFGFIAVIVFGAMGDNRDWMPHWDHNHLSWSYGLAVVGVVAEFVAAVLFWVEYRIQKRKESYRQNHGVFTLEGTKT</sequence>
<organism evidence="6 7">
    <name type="scientific">Petrolisthes manimaculis</name>
    <dbReference type="NCBI Taxonomy" id="1843537"/>
    <lineage>
        <taxon>Eukaryota</taxon>
        <taxon>Metazoa</taxon>
        <taxon>Ecdysozoa</taxon>
        <taxon>Arthropoda</taxon>
        <taxon>Crustacea</taxon>
        <taxon>Multicrustacea</taxon>
        <taxon>Malacostraca</taxon>
        <taxon>Eumalacostraca</taxon>
        <taxon>Eucarida</taxon>
        <taxon>Decapoda</taxon>
        <taxon>Pleocyemata</taxon>
        <taxon>Anomura</taxon>
        <taxon>Galatheoidea</taxon>
        <taxon>Porcellanidae</taxon>
        <taxon>Petrolisthes</taxon>
    </lineage>
</organism>
<evidence type="ECO:0000256" key="3">
    <source>
        <dbReference type="ARBA" id="ARBA00022989"/>
    </source>
</evidence>
<keyword evidence="2 5" id="KW-0812">Transmembrane</keyword>
<protein>
    <submittedName>
        <fullName evidence="6">Uncharacterized protein</fullName>
    </submittedName>
</protein>
<dbReference type="Pfam" id="PF13903">
    <property type="entry name" value="Claudin_2"/>
    <property type="match status" value="1"/>
</dbReference>
<evidence type="ECO:0000313" key="7">
    <source>
        <dbReference type="Proteomes" id="UP001292094"/>
    </source>
</evidence>
<accession>A0AAE1TLV8</accession>
<dbReference type="PANTHER" id="PTHR21284:SF6">
    <property type="entry name" value="SINUOUS"/>
    <property type="match status" value="1"/>
</dbReference>
<comment type="caution">
    <text evidence="6">The sequence shown here is derived from an EMBL/GenBank/DDBJ whole genome shotgun (WGS) entry which is preliminary data.</text>
</comment>
<dbReference type="GO" id="GO:0019991">
    <property type="term" value="P:septate junction assembly"/>
    <property type="evidence" value="ECO:0007669"/>
    <property type="project" value="TreeGrafter"/>
</dbReference>
<evidence type="ECO:0000256" key="1">
    <source>
        <dbReference type="ARBA" id="ARBA00004141"/>
    </source>
</evidence>